<dbReference type="Proteomes" id="UP000765509">
    <property type="component" value="Unassembled WGS sequence"/>
</dbReference>
<dbReference type="AlphaFoldDB" id="A0A9Q3EY60"/>
<dbReference type="EMBL" id="AVOT02036955">
    <property type="protein sequence ID" value="MBW0531570.1"/>
    <property type="molecule type" value="Genomic_DNA"/>
</dbReference>
<reference evidence="1" key="1">
    <citation type="submission" date="2021-03" db="EMBL/GenBank/DDBJ databases">
        <title>Draft genome sequence of rust myrtle Austropuccinia psidii MF-1, a brazilian biotype.</title>
        <authorList>
            <person name="Quecine M.C."/>
            <person name="Pachon D.M.R."/>
            <person name="Bonatelli M.L."/>
            <person name="Correr F.H."/>
            <person name="Franceschini L.M."/>
            <person name="Leite T.F."/>
            <person name="Margarido G.R.A."/>
            <person name="Almeida C.A."/>
            <person name="Ferrarezi J.A."/>
            <person name="Labate C.A."/>
        </authorList>
    </citation>
    <scope>NUCLEOTIDE SEQUENCE</scope>
    <source>
        <strain evidence="1">MF-1</strain>
    </source>
</reference>
<proteinExistence type="predicted"/>
<keyword evidence="2" id="KW-1185">Reference proteome</keyword>
<accession>A0A9Q3EY60</accession>
<gene>
    <name evidence="1" type="ORF">O181_071285</name>
</gene>
<protein>
    <submittedName>
        <fullName evidence="1">Uncharacterized protein</fullName>
    </submittedName>
</protein>
<organism evidence="1 2">
    <name type="scientific">Austropuccinia psidii MF-1</name>
    <dbReference type="NCBI Taxonomy" id="1389203"/>
    <lineage>
        <taxon>Eukaryota</taxon>
        <taxon>Fungi</taxon>
        <taxon>Dikarya</taxon>
        <taxon>Basidiomycota</taxon>
        <taxon>Pucciniomycotina</taxon>
        <taxon>Pucciniomycetes</taxon>
        <taxon>Pucciniales</taxon>
        <taxon>Sphaerophragmiaceae</taxon>
        <taxon>Austropuccinia</taxon>
    </lineage>
</organism>
<comment type="caution">
    <text evidence="1">The sequence shown here is derived from an EMBL/GenBank/DDBJ whole genome shotgun (WGS) entry which is preliminary data.</text>
</comment>
<dbReference type="OrthoDB" id="3056461at2759"/>
<evidence type="ECO:0000313" key="1">
    <source>
        <dbReference type="EMBL" id="MBW0531570.1"/>
    </source>
</evidence>
<name>A0A9Q3EY60_9BASI</name>
<sequence>MIPCKAGTTIPKTISNPSPLQKGNPHQLMDINIPEGFHPTKQAFYEHIKMLWGLIYFQPVPISPNYSMLKEFNTRFSFLSEISAHSENTTLPPLVPLEEILTLRGMKPGRKKFGNFIVHMSDFAIKYIISLLAKLGIRRWAPDLNDPSDSLYNEACRISAIQSFRQISIGGAYEFMNVNFSYLENIELLTKVYNHYVHLYMTQQYKTEAKESDKHAKDEEQKAILRARLKVKNLCYKFGVSQGFSQQYLNILANNDAHSQDRLDPKTNKHIIRPMECRSEKANQFMRRLDEEIEKADRTEKKRTQRRECLLPKAGCASISTYAPEGLLLDFYDPNWFNNRMAGQKRIIADSNSIAFFPDATKSLLGKQHQDERLSNKWLTQK</sequence>
<evidence type="ECO:0000313" key="2">
    <source>
        <dbReference type="Proteomes" id="UP000765509"/>
    </source>
</evidence>